<feature type="signal peptide" evidence="8">
    <location>
        <begin position="1"/>
        <end position="20"/>
    </location>
</feature>
<feature type="transmembrane region" description="Helical" evidence="7">
    <location>
        <begin position="415"/>
        <end position="441"/>
    </location>
</feature>
<dbReference type="InterPro" id="IPR032675">
    <property type="entry name" value="LRR_dom_sf"/>
</dbReference>
<dbReference type="SUPFAM" id="SSF52047">
    <property type="entry name" value="RNI-like"/>
    <property type="match status" value="1"/>
</dbReference>
<keyword evidence="6" id="KW-0325">Glycoprotein</keyword>
<keyword evidence="10" id="KW-1185">Reference proteome</keyword>
<evidence type="ECO:0000256" key="2">
    <source>
        <dbReference type="ARBA" id="ARBA00022692"/>
    </source>
</evidence>
<dbReference type="OrthoDB" id="2191907at2759"/>
<protein>
    <submittedName>
        <fullName evidence="9">RNI-like protein</fullName>
    </submittedName>
</protein>
<dbReference type="EMBL" id="MCOG01000193">
    <property type="protein sequence ID" value="ORY27389.1"/>
    <property type="molecule type" value="Genomic_DNA"/>
</dbReference>
<dbReference type="AlphaFoldDB" id="A0A1Y2AXS3"/>
<gene>
    <name evidence="9" type="ORF">LY90DRAFT_674362</name>
</gene>
<evidence type="ECO:0000256" key="1">
    <source>
        <dbReference type="ARBA" id="ARBA00004370"/>
    </source>
</evidence>
<feature type="chain" id="PRO_5012011047" evidence="8">
    <location>
        <begin position="21"/>
        <end position="450"/>
    </location>
</feature>
<dbReference type="GO" id="GO:0016020">
    <property type="term" value="C:membrane"/>
    <property type="evidence" value="ECO:0007669"/>
    <property type="project" value="UniProtKB-SubCell"/>
</dbReference>
<sequence length="450" mass="51824">MFQKILKILIFILSITIILGGPINDDCEEIRVFLKEKYNNISDCYYLGYPGRLNRIAINNDGSFTKEDFKKIFSYDTLEKLTIILENNKNVIDPYTLYPSEISQLENVKELNIINENGTTEISKQFAFSNTLDYLNLVNITFKIPLDFPNALNKLSLSNVKFEKPLEFPNTLEELSLKNITFTMPLNLPNSLKKVYISNFNYDFSYIASLTKLESLDFNFQSDIPSNDKMSSLKNLTNVTSVSFAYSEKKITEIPEFIYSLKNIEKLDFSYQAVREIPENLCTLTHLEELKFCDNKLEGTLPKCLNDISSLSYVDFSGNSELRGNALNDNGDWCDYSYTHVKFDPNMQCIRNVRNNSSLVYSEYEINSFVFTGLILLAIIIGLIVVIVIIIIYYRKMKIKEKNNPKEKFNAGKKALLILLLIILFIIVIFLIMALFLFILLKSMGIGYHD</sequence>
<evidence type="ECO:0000313" key="10">
    <source>
        <dbReference type="Proteomes" id="UP000193920"/>
    </source>
</evidence>
<evidence type="ECO:0000256" key="8">
    <source>
        <dbReference type="SAM" id="SignalP"/>
    </source>
</evidence>
<evidence type="ECO:0000256" key="5">
    <source>
        <dbReference type="ARBA" id="ARBA00023136"/>
    </source>
</evidence>
<evidence type="ECO:0000256" key="6">
    <source>
        <dbReference type="ARBA" id="ARBA00023180"/>
    </source>
</evidence>
<dbReference type="PANTHER" id="PTHR48063:SF84">
    <property type="entry name" value="LRR RECEPTOR-LIKE SERINE_THREONINE-PROTEIN KINASE FLS2"/>
    <property type="match status" value="1"/>
</dbReference>
<evidence type="ECO:0000256" key="3">
    <source>
        <dbReference type="ARBA" id="ARBA00022729"/>
    </source>
</evidence>
<dbReference type="PANTHER" id="PTHR48063">
    <property type="entry name" value="LRR RECEPTOR-LIKE KINASE"/>
    <property type="match status" value="1"/>
</dbReference>
<proteinExistence type="predicted"/>
<keyword evidence="5 7" id="KW-0472">Membrane</keyword>
<keyword evidence="4 7" id="KW-1133">Transmembrane helix</keyword>
<comment type="caution">
    <text evidence="9">The sequence shown here is derived from an EMBL/GenBank/DDBJ whole genome shotgun (WGS) entry which is preliminary data.</text>
</comment>
<keyword evidence="3 8" id="KW-0732">Signal</keyword>
<comment type="subcellular location">
    <subcellularLocation>
        <location evidence="1">Membrane</location>
    </subcellularLocation>
</comment>
<reference evidence="9 10" key="1">
    <citation type="submission" date="2016-08" db="EMBL/GenBank/DDBJ databases">
        <title>A Parts List for Fungal Cellulosomes Revealed by Comparative Genomics.</title>
        <authorList>
            <consortium name="DOE Joint Genome Institute"/>
            <person name="Haitjema C.H."/>
            <person name="Gilmore S.P."/>
            <person name="Henske J.K."/>
            <person name="Solomon K.V."/>
            <person name="De Groot R."/>
            <person name="Kuo A."/>
            <person name="Mondo S.J."/>
            <person name="Salamov A.A."/>
            <person name="Labutti K."/>
            <person name="Zhao Z."/>
            <person name="Chiniquy J."/>
            <person name="Barry K."/>
            <person name="Brewer H.M."/>
            <person name="Purvine S.O."/>
            <person name="Wright A.T."/>
            <person name="Boxma B."/>
            <person name="Van Alen T."/>
            <person name="Hackstein J.H."/>
            <person name="Baker S.E."/>
            <person name="Grigoriev I.V."/>
            <person name="O'Malley M.A."/>
        </authorList>
    </citation>
    <scope>NUCLEOTIDE SEQUENCE [LARGE SCALE GENOMIC DNA]</scope>
    <source>
        <strain evidence="9 10">G1</strain>
    </source>
</reference>
<accession>A0A1Y2AXS3</accession>
<dbReference type="Proteomes" id="UP000193920">
    <property type="component" value="Unassembled WGS sequence"/>
</dbReference>
<name>A0A1Y2AXS3_9FUNG</name>
<feature type="transmembrane region" description="Helical" evidence="7">
    <location>
        <begin position="369"/>
        <end position="394"/>
    </location>
</feature>
<evidence type="ECO:0000256" key="4">
    <source>
        <dbReference type="ARBA" id="ARBA00022989"/>
    </source>
</evidence>
<dbReference type="STRING" id="1754190.A0A1Y2AXS3"/>
<dbReference type="Gene3D" id="3.80.10.10">
    <property type="entry name" value="Ribonuclease Inhibitor"/>
    <property type="match status" value="1"/>
</dbReference>
<keyword evidence="2 7" id="KW-0812">Transmembrane</keyword>
<evidence type="ECO:0000313" key="9">
    <source>
        <dbReference type="EMBL" id="ORY27389.1"/>
    </source>
</evidence>
<dbReference type="InterPro" id="IPR046956">
    <property type="entry name" value="RLP23-like"/>
</dbReference>
<evidence type="ECO:0000256" key="7">
    <source>
        <dbReference type="SAM" id="Phobius"/>
    </source>
</evidence>
<organism evidence="9 10">
    <name type="scientific">Neocallimastix californiae</name>
    <dbReference type="NCBI Taxonomy" id="1754190"/>
    <lineage>
        <taxon>Eukaryota</taxon>
        <taxon>Fungi</taxon>
        <taxon>Fungi incertae sedis</taxon>
        <taxon>Chytridiomycota</taxon>
        <taxon>Chytridiomycota incertae sedis</taxon>
        <taxon>Neocallimastigomycetes</taxon>
        <taxon>Neocallimastigales</taxon>
        <taxon>Neocallimastigaceae</taxon>
        <taxon>Neocallimastix</taxon>
    </lineage>
</organism>